<dbReference type="EMBL" id="BARU01027171">
    <property type="protein sequence ID" value="GAH71230.1"/>
    <property type="molecule type" value="Genomic_DNA"/>
</dbReference>
<protein>
    <recommendedName>
        <fullName evidence="2">Cob(I)yrinic acid a,c-diamide adenosyltransferase</fullName>
    </recommendedName>
</protein>
<name>X1IPN9_9ZZZZ</name>
<dbReference type="AlphaFoldDB" id="X1IPN9"/>
<comment type="caution">
    <text evidence="1">The sequence shown here is derived from an EMBL/GenBank/DDBJ whole genome shotgun (WGS) entry which is preliminary data.</text>
</comment>
<dbReference type="Gene3D" id="3.40.50.300">
    <property type="entry name" value="P-loop containing nucleotide triphosphate hydrolases"/>
    <property type="match status" value="1"/>
</dbReference>
<sequence length="33" mass="3732">PDIALRDASTSIYVKEIKHPYNVGIQARQGIDY</sequence>
<organism evidence="1">
    <name type="scientific">marine sediment metagenome</name>
    <dbReference type="NCBI Taxonomy" id="412755"/>
    <lineage>
        <taxon>unclassified sequences</taxon>
        <taxon>metagenomes</taxon>
        <taxon>ecological metagenomes</taxon>
    </lineage>
</organism>
<proteinExistence type="predicted"/>
<reference evidence="1" key="1">
    <citation type="journal article" date="2014" name="Front. Microbiol.">
        <title>High frequency of phylogenetically diverse reductive dehalogenase-homologous genes in deep subseafloor sedimentary metagenomes.</title>
        <authorList>
            <person name="Kawai M."/>
            <person name="Futagami T."/>
            <person name="Toyoda A."/>
            <person name="Takaki Y."/>
            <person name="Nishi S."/>
            <person name="Hori S."/>
            <person name="Arai W."/>
            <person name="Tsubouchi T."/>
            <person name="Morono Y."/>
            <person name="Uchiyama I."/>
            <person name="Ito T."/>
            <person name="Fujiyama A."/>
            <person name="Inagaki F."/>
            <person name="Takami H."/>
        </authorList>
    </citation>
    <scope>NUCLEOTIDE SEQUENCE</scope>
    <source>
        <strain evidence="1">Expedition CK06-06</strain>
    </source>
</reference>
<accession>X1IPN9</accession>
<feature type="non-terminal residue" evidence="1">
    <location>
        <position position="1"/>
    </location>
</feature>
<dbReference type="InterPro" id="IPR027417">
    <property type="entry name" value="P-loop_NTPase"/>
</dbReference>
<evidence type="ECO:0000313" key="1">
    <source>
        <dbReference type="EMBL" id="GAH71230.1"/>
    </source>
</evidence>
<evidence type="ECO:0008006" key="2">
    <source>
        <dbReference type="Google" id="ProtNLM"/>
    </source>
</evidence>
<gene>
    <name evidence="1" type="ORF">S03H2_43542</name>
</gene>